<feature type="coiled-coil region" evidence="4">
    <location>
        <begin position="19"/>
        <end position="108"/>
    </location>
</feature>
<reference evidence="5" key="1">
    <citation type="submission" date="2022-07" db="EMBL/GenBank/DDBJ databases">
        <title>Evaluation of T. orientalis genome assembly methods using nanopore sequencing and analysis of variation between genomes.</title>
        <authorList>
            <person name="Yam J."/>
            <person name="Micallef M.L."/>
            <person name="Liu M."/>
            <person name="Djordjevic S.P."/>
            <person name="Bogema D.R."/>
            <person name="Jenkins C."/>
        </authorList>
    </citation>
    <scope>NUCLEOTIDE SEQUENCE</scope>
    <source>
        <strain evidence="5">Fish Creek</strain>
    </source>
</reference>
<dbReference type="AlphaFoldDB" id="A0A976QRI7"/>
<evidence type="ECO:0000256" key="1">
    <source>
        <dbReference type="ARBA" id="ARBA00008045"/>
    </source>
</evidence>
<evidence type="ECO:0000313" key="5">
    <source>
        <dbReference type="EMBL" id="UKJ89421.1"/>
    </source>
</evidence>
<dbReference type="InterPro" id="IPR016661">
    <property type="entry name" value="PFDN4"/>
</dbReference>
<dbReference type="GO" id="GO:0005737">
    <property type="term" value="C:cytoplasm"/>
    <property type="evidence" value="ECO:0007669"/>
    <property type="project" value="TreeGrafter"/>
</dbReference>
<evidence type="ECO:0000256" key="4">
    <source>
        <dbReference type="SAM" id="Coils"/>
    </source>
</evidence>
<dbReference type="Proteomes" id="UP000244803">
    <property type="component" value="Chromosome 4"/>
</dbReference>
<dbReference type="PIRSF" id="PIRSF016477">
    <property type="entry name" value="Prefoldin_subunit_4"/>
    <property type="match status" value="1"/>
</dbReference>
<dbReference type="PANTHER" id="PTHR21100">
    <property type="entry name" value="PREFOLDIN SUBUNIT 4"/>
    <property type="match status" value="1"/>
</dbReference>
<comment type="function">
    <text evidence="3">Binds specifically to cytosolic chaperonin (c-CPN) and transfers target proteins to it. Binds to nascent polypeptide chain and promotes folding in an environment in which there are many competing pathways for nonnative proteins.</text>
</comment>
<keyword evidence="2 3" id="KW-0143">Chaperone</keyword>
<keyword evidence="4" id="KW-0175">Coiled coil</keyword>
<evidence type="ECO:0000256" key="2">
    <source>
        <dbReference type="ARBA" id="ARBA00023186"/>
    </source>
</evidence>
<name>A0A976QRI7_THEOR</name>
<evidence type="ECO:0000313" key="6">
    <source>
        <dbReference type="Proteomes" id="UP000244803"/>
    </source>
</evidence>
<dbReference type="OrthoDB" id="10250441at2759"/>
<proteinExistence type="inferred from homology"/>
<dbReference type="GO" id="GO:0051082">
    <property type="term" value="F:unfolded protein binding"/>
    <property type="evidence" value="ECO:0007669"/>
    <property type="project" value="InterPro"/>
</dbReference>
<dbReference type="EMBL" id="CP056067">
    <property type="protein sequence ID" value="UKJ89421.1"/>
    <property type="molecule type" value="Genomic_DNA"/>
</dbReference>
<dbReference type="GO" id="GO:0006457">
    <property type="term" value="P:protein folding"/>
    <property type="evidence" value="ECO:0007669"/>
    <property type="project" value="UniProtKB-UniRule"/>
</dbReference>
<organism evidence="5 6">
    <name type="scientific">Theileria orientalis</name>
    <dbReference type="NCBI Taxonomy" id="68886"/>
    <lineage>
        <taxon>Eukaryota</taxon>
        <taxon>Sar</taxon>
        <taxon>Alveolata</taxon>
        <taxon>Apicomplexa</taxon>
        <taxon>Aconoidasida</taxon>
        <taxon>Piroplasmida</taxon>
        <taxon>Theileriidae</taxon>
        <taxon>Theileria</taxon>
    </lineage>
</organism>
<gene>
    <name evidence="5" type="ORF">MACJ_002672</name>
</gene>
<dbReference type="PANTHER" id="PTHR21100:SF9">
    <property type="entry name" value="PREFOLDIN SUBUNIT 4"/>
    <property type="match status" value="1"/>
</dbReference>
<dbReference type="SUPFAM" id="SSF46579">
    <property type="entry name" value="Prefoldin"/>
    <property type="match status" value="1"/>
</dbReference>
<accession>A0A976QRI7</accession>
<evidence type="ECO:0000256" key="3">
    <source>
        <dbReference type="PIRNR" id="PIRNR016477"/>
    </source>
</evidence>
<comment type="similarity">
    <text evidence="1 3">Belongs to the prefoldin subunit beta family.</text>
</comment>
<dbReference type="Pfam" id="PF01920">
    <property type="entry name" value="Prefoldin_2"/>
    <property type="match status" value="1"/>
</dbReference>
<dbReference type="GO" id="GO:0016272">
    <property type="term" value="C:prefoldin complex"/>
    <property type="evidence" value="ECO:0007669"/>
    <property type="project" value="UniProtKB-UniRule"/>
</dbReference>
<sequence>MGSVDYEVNVDDQEKIVNFSLLYNRKLRLQQKLELLKQEQTNLSDAQEECMIALETPLFKIGDCFLKLDDTQLDEELNKRKDLLETQLNKLNDELQQTETESNALKSYLYSKFGNRINLEV</sequence>
<protein>
    <recommendedName>
        <fullName evidence="3">Prefoldin subunit 4</fullName>
    </recommendedName>
</protein>
<comment type="subunit">
    <text evidence="3">Heterohexamer of two PFD-alpha type and four PFD-beta type subunits.</text>
</comment>
<dbReference type="InterPro" id="IPR002777">
    <property type="entry name" value="PFD_beta-like"/>
</dbReference>